<dbReference type="EMBL" id="NRHC01000128">
    <property type="protein sequence ID" value="RIY31130.1"/>
    <property type="molecule type" value="Genomic_DNA"/>
</dbReference>
<dbReference type="SUPFAM" id="SSF51726">
    <property type="entry name" value="UROD/MetE-like"/>
    <property type="match status" value="1"/>
</dbReference>
<dbReference type="GO" id="GO:0008270">
    <property type="term" value="F:zinc ion binding"/>
    <property type="evidence" value="ECO:0007669"/>
    <property type="project" value="InterPro"/>
</dbReference>
<reference evidence="2 3" key="1">
    <citation type="submission" date="2017-08" db="EMBL/GenBank/DDBJ databases">
        <title>Reclassification of Bisgaard taxon 37 and 44.</title>
        <authorList>
            <person name="Christensen H."/>
        </authorList>
    </citation>
    <scope>NUCLEOTIDE SEQUENCE [LARGE SCALE GENOMIC DNA]</scope>
    <source>
        <strain evidence="2 3">B96_3</strain>
    </source>
</reference>
<dbReference type="GO" id="GO:0032259">
    <property type="term" value="P:methylation"/>
    <property type="evidence" value="ECO:0007669"/>
    <property type="project" value="UniProtKB-KW"/>
</dbReference>
<keyword evidence="2" id="KW-0489">Methyltransferase</keyword>
<dbReference type="Proteomes" id="UP000265691">
    <property type="component" value="Unassembled WGS sequence"/>
</dbReference>
<dbReference type="InterPro" id="IPR038071">
    <property type="entry name" value="UROD/MetE-like_sf"/>
</dbReference>
<evidence type="ECO:0000313" key="3">
    <source>
        <dbReference type="Proteomes" id="UP000265691"/>
    </source>
</evidence>
<dbReference type="CDD" id="cd03311">
    <property type="entry name" value="CIMS_C_terminal_like"/>
    <property type="match status" value="1"/>
</dbReference>
<dbReference type="NCBIfam" id="NF005085">
    <property type="entry name" value="PRK06520.1"/>
    <property type="match status" value="1"/>
</dbReference>
<dbReference type="AlphaFoldDB" id="A0A3A1Y114"/>
<sequence length="379" mass="42610">MCQLHAPFRADHVGSFLRPQALVEAREAFAQGKLSKAELTAVEDQAIRELVAKQKEVGLKNLTDGEFRRAYWHLDFFWGLNGVEHSQAQTGYVFNATVTKADSALLSGKVSGENHPFVEHYKFLYQLAGEGYVARQTIPAPAQLYFELVRDAEHIANLATFYPNKEELFADLAKAYRQVIDDLYQAGCRNLQLDDCTWGALVDDELLARIAPEGLTAHEFREGLKEEFLTVNNLLLQQEFPADLIINTHICRGNFRSDWAAKGGYNSVADTLFAREAVDGYYLEFDSERAGDFAPLAQVPAGKKVVLGLLTSKDGKLEDATKIKERIYQASQYVPLENLYLSCQCGFASTEEGNVLTEEQQWDKIRLIQQIVAEVWQDA</sequence>
<comment type="caution">
    <text evidence="2">The sequence shown here is derived from an EMBL/GenBank/DDBJ whole genome shotgun (WGS) entry which is preliminary data.</text>
</comment>
<keyword evidence="2" id="KW-0808">Transferase</keyword>
<name>A0A3A1Y114_9GAMM</name>
<accession>A0A3A1Y114</accession>
<dbReference type="RefSeq" id="WP_119525736.1">
    <property type="nucleotide sequence ID" value="NZ_NRHC01000128.1"/>
</dbReference>
<dbReference type="OrthoDB" id="6430685at2"/>
<gene>
    <name evidence="2" type="ORF">CKF54_07500</name>
</gene>
<dbReference type="PANTHER" id="PTHR43844">
    <property type="entry name" value="METHIONINE SYNTHASE"/>
    <property type="match status" value="1"/>
</dbReference>
<dbReference type="Gene3D" id="3.20.20.210">
    <property type="match status" value="1"/>
</dbReference>
<dbReference type="GO" id="GO:0003871">
    <property type="term" value="F:5-methyltetrahydropteroyltriglutamate-homocysteine S-methyltransferase activity"/>
    <property type="evidence" value="ECO:0007669"/>
    <property type="project" value="InterPro"/>
</dbReference>
<dbReference type="InterPro" id="IPR002629">
    <property type="entry name" value="Met_Synth_C/arc"/>
</dbReference>
<evidence type="ECO:0000259" key="1">
    <source>
        <dbReference type="Pfam" id="PF01717"/>
    </source>
</evidence>
<proteinExistence type="predicted"/>
<organism evidence="2 3">
    <name type="scientific">Psittacicella hinzii</name>
    <dbReference type="NCBI Taxonomy" id="2028575"/>
    <lineage>
        <taxon>Bacteria</taxon>
        <taxon>Pseudomonadati</taxon>
        <taxon>Pseudomonadota</taxon>
        <taxon>Gammaproteobacteria</taxon>
        <taxon>Pasteurellales</taxon>
        <taxon>Psittacicellaceae</taxon>
        <taxon>Psittacicella</taxon>
    </lineage>
</organism>
<evidence type="ECO:0000313" key="2">
    <source>
        <dbReference type="EMBL" id="RIY31130.1"/>
    </source>
</evidence>
<protein>
    <submittedName>
        <fullName evidence="2">5-methyltetrahydropteroyltriglutamate--homocysteine methyltransferase</fullName>
    </submittedName>
</protein>
<dbReference type="GO" id="GO:0009086">
    <property type="term" value="P:methionine biosynthetic process"/>
    <property type="evidence" value="ECO:0007669"/>
    <property type="project" value="InterPro"/>
</dbReference>
<dbReference type="PANTHER" id="PTHR43844:SF1">
    <property type="entry name" value="METHIONINE SYNTHASE"/>
    <property type="match status" value="1"/>
</dbReference>
<dbReference type="Pfam" id="PF01717">
    <property type="entry name" value="Meth_synt_2"/>
    <property type="match status" value="1"/>
</dbReference>
<keyword evidence="3" id="KW-1185">Reference proteome</keyword>
<feature type="domain" description="Cobalamin-independent methionine synthase MetE C-terminal/archaeal" evidence="1">
    <location>
        <begin position="165"/>
        <end position="353"/>
    </location>
</feature>